<dbReference type="AlphaFoldDB" id="A0A8X6JUK7"/>
<evidence type="ECO:0000313" key="2">
    <source>
        <dbReference type="Proteomes" id="UP000886998"/>
    </source>
</evidence>
<organism evidence="1 2">
    <name type="scientific">Trichonephila inaurata madagascariensis</name>
    <dbReference type="NCBI Taxonomy" id="2747483"/>
    <lineage>
        <taxon>Eukaryota</taxon>
        <taxon>Metazoa</taxon>
        <taxon>Ecdysozoa</taxon>
        <taxon>Arthropoda</taxon>
        <taxon>Chelicerata</taxon>
        <taxon>Arachnida</taxon>
        <taxon>Araneae</taxon>
        <taxon>Araneomorphae</taxon>
        <taxon>Entelegynae</taxon>
        <taxon>Araneoidea</taxon>
        <taxon>Nephilidae</taxon>
        <taxon>Trichonephila</taxon>
        <taxon>Trichonephila inaurata</taxon>
    </lineage>
</organism>
<name>A0A8X6JUK7_9ARAC</name>
<keyword evidence="2" id="KW-1185">Reference proteome</keyword>
<dbReference type="EMBL" id="BMAV01025007">
    <property type="protein sequence ID" value="GFS37690.1"/>
    <property type="molecule type" value="Genomic_DNA"/>
</dbReference>
<protein>
    <submittedName>
        <fullName evidence="1">Uncharacterized protein</fullName>
    </submittedName>
</protein>
<reference evidence="1" key="1">
    <citation type="submission" date="2020-08" db="EMBL/GenBank/DDBJ databases">
        <title>Multicomponent nature underlies the extraordinary mechanical properties of spider dragline silk.</title>
        <authorList>
            <person name="Kono N."/>
            <person name="Nakamura H."/>
            <person name="Mori M."/>
            <person name="Yoshida Y."/>
            <person name="Ohtoshi R."/>
            <person name="Malay A.D."/>
            <person name="Moran D.A.P."/>
            <person name="Tomita M."/>
            <person name="Numata K."/>
            <person name="Arakawa K."/>
        </authorList>
    </citation>
    <scope>NUCLEOTIDE SEQUENCE</scope>
</reference>
<evidence type="ECO:0000313" key="1">
    <source>
        <dbReference type="EMBL" id="GFS37690.1"/>
    </source>
</evidence>
<proteinExistence type="predicted"/>
<sequence length="451" mass="53667">MIFGEPVVPTLEQMSFVVIAIRISNDPEVESLMKKYGPLSFAFPDKELRTFLNKKIPESNHQMMYKGRISEIKHIFNSSWPMPLCNRDYAILSPYSNFNINGFTTSDLPSKLWEEIVSKKISCLPLPNIIKSQLMSIIRCICLEIDRWKKDHRDNFELDFLNLQNYICWTSQGKIDRVRTAKSLINDENLPISKRFNLARHYCFVEDVISLLKKMNKVDKSDSLRLGARPWFGYRTNRNNKNSFHIRQNVYGINPLNLNAFFSLLVSTHKVRWCNSLINLKLIEYEDLRLHLSLFKKNEQENTLRQYSSKILQYYLVWPLQNEFLIVSKNIWPYMSIENYIDILHFIIYQRIMIGWKDVDYVGLLKEFWSQTPNNFKELVKKEKIYQVLLPVIRCELFKRFPNEVILENYTDDVLHFHHIGIHYEIKRLEIMDPVESPQFQNNGIVRFSKD</sequence>
<accession>A0A8X6JUK7</accession>
<comment type="caution">
    <text evidence="1">The sequence shown here is derived from an EMBL/GenBank/DDBJ whole genome shotgun (WGS) entry which is preliminary data.</text>
</comment>
<dbReference type="Proteomes" id="UP000886998">
    <property type="component" value="Unassembled WGS sequence"/>
</dbReference>
<gene>
    <name evidence="1" type="primary">NCL1_51838</name>
    <name evidence="1" type="ORF">TNIN_414651</name>
</gene>
<dbReference type="OrthoDB" id="6442499at2759"/>